<proteinExistence type="inferred from homology"/>
<evidence type="ECO:0000256" key="4">
    <source>
        <dbReference type="ARBA" id="ARBA00022853"/>
    </source>
</evidence>
<name>A0A0V0R9P8_PSEPJ</name>
<keyword evidence="15" id="KW-1185">Reference proteome</keyword>
<keyword evidence="9" id="KW-0804">Transcription</keyword>
<dbReference type="PANTHER" id="PTHR12480:SF32">
    <property type="entry name" value="BIFUNCTIONAL ARGININE DEMETHYLASE AND LYSYL-HYDROXYLASE JMJD6"/>
    <property type="match status" value="1"/>
</dbReference>
<comment type="subcellular location">
    <subcellularLocation>
        <location evidence="2">Nucleus</location>
    </subcellularLocation>
</comment>
<evidence type="ECO:0000256" key="3">
    <source>
        <dbReference type="ARBA" id="ARBA00022723"/>
    </source>
</evidence>
<evidence type="ECO:0000256" key="10">
    <source>
        <dbReference type="ARBA" id="ARBA00023242"/>
    </source>
</evidence>
<accession>A0A0V0R9P8</accession>
<dbReference type="Gene3D" id="1.20.1280.270">
    <property type="match status" value="1"/>
</dbReference>
<evidence type="ECO:0000313" key="15">
    <source>
        <dbReference type="Proteomes" id="UP000054937"/>
    </source>
</evidence>
<evidence type="ECO:0000256" key="9">
    <source>
        <dbReference type="ARBA" id="ARBA00023163"/>
    </source>
</evidence>
<comment type="cofactor">
    <cofactor evidence="1">
        <name>Fe(2+)</name>
        <dbReference type="ChEBI" id="CHEBI:29033"/>
    </cofactor>
</comment>
<feature type="domain" description="JmjC" evidence="13">
    <location>
        <begin position="67"/>
        <end position="231"/>
    </location>
</feature>
<keyword evidence="8" id="KW-0805">Transcription regulation</keyword>
<keyword evidence="5" id="KW-0223">Dioxygenase</keyword>
<evidence type="ECO:0000256" key="6">
    <source>
        <dbReference type="ARBA" id="ARBA00023002"/>
    </source>
</evidence>
<dbReference type="AlphaFoldDB" id="A0A0V0R9P8"/>
<comment type="similarity">
    <text evidence="11">Belongs to the JMJD6 family.</text>
</comment>
<organism evidence="14 15">
    <name type="scientific">Pseudocohnilembus persalinus</name>
    <name type="common">Ciliate</name>
    <dbReference type="NCBI Taxonomy" id="266149"/>
    <lineage>
        <taxon>Eukaryota</taxon>
        <taxon>Sar</taxon>
        <taxon>Alveolata</taxon>
        <taxon>Ciliophora</taxon>
        <taxon>Intramacronucleata</taxon>
        <taxon>Oligohymenophorea</taxon>
        <taxon>Scuticociliatia</taxon>
        <taxon>Philasterida</taxon>
        <taxon>Pseudocohnilembidae</taxon>
        <taxon>Pseudocohnilembus</taxon>
    </lineage>
</organism>
<dbReference type="SMART" id="SM00558">
    <property type="entry name" value="JmjC"/>
    <property type="match status" value="1"/>
</dbReference>
<comment type="caution">
    <text evidence="14">The sequence shown here is derived from an EMBL/GenBank/DDBJ whole genome shotgun (WGS) entry which is preliminary data.</text>
</comment>
<evidence type="ECO:0000259" key="13">
    <source>
        <dbReference type="PROSITE" id="PS51184"/>
    </source>
</evidence>
<feature type="compositionally biased region" description="Low complexity" evidence="12">
    <location>
        <begin position="304"/>
        <end position="333"/>
    </location>
</feature>
<keyword evidence="7" id="KW-0408">Iron</keyword>
<evidence type="ECO:0000256" key="8">
    <source>
        <dbReference type="ARBA" id="ARBA00023015"/>
    </source>
</evidence>
<keyword evidence="4" id="KW-0156">Chromatin regulator</keyword>
<evidence type="ECO:0000256" key="2">
    <source>
        <dbReference type="ARBA" id="ARBA00004123"/>
    </source>
</evidence>
<dbReference type="GO" id="GO:0005737">
    <property type="term" value="C:cytoplasm"/>
    <property type="evidence" value="ECO:0007669"/>
    <property type="project" value="TreeGrafter"/>
</dbReference>
<sequence length="333" mass="39100">MYKQSHIEKYWSFEQLYDRYKEGMFKCGEDDDGHKLKIRFKYYLEYLVYNKDDSPLYLFESSIEDNKDARPMIKYYDVPKFFTEDFFQYVGESKRPPYRWCLLGPERSGTTIHLDPLNTDAWNTSFQGYKKWVLFPNEIPKAICKGKQYKPKGEDDEAINYFAKILPQIIANEGRENLKIQEFIQGPGETVYIPGGWWHAVINVTDTVAVTQNVMTSSNLSKVWRSTRVERKRFACYCLKRIRNKNPDLASRLEKINQEDGFVMWDQEKKLMDKKRSQNNDLSRFNEDEIKQLDLIKKKRKYSSDSSGSSSSSSSSDYDSRSSESSSTDSSTD</sequence>
<dbReference type="Pfam" id="PF02373">
    <property type="entry name" value="JmjC"/>
    <property type="match status" value="1"/>
</dbReference>
<keyword evidence="6" id="KW-0560">Oxidoreductase</keyword>
<reference evidence="14 15" key="1">
    <citation type="journal article" date="2015" name="Sci. Rep.">
        <title>Genome of the facultative scuticociliatosis pathogen Pseudocohnilembus persalinus provides insight into its virulence through horizontal gene transfer.</title>
        <authorList>
            <person name="Xiong J."/>
            <person name="Wang G."/>
            <person name="Cheng J."/>
            <person name="Tian M."/>
            <person name="Pan X."/>
            <person name="Warren A."/>
            <person name="Jiang C."/>
            <person name="Yuan D."/>
            <person name="Miao W."/>
        </authorList>
    </citation>
    <scope>NUCLEOTIDE SEQUENCE [LARGE SCALE GENOMIC DNA]</scope>
    <source>
        <strain evidence="14">36N120E</strain>
    </source>
</reference>
<evidence type="ECO:0000256" key="12">
    <source>
        <dbReference type="SAM" id="MobiDB-lite"/>
    </source>
</evidence>
<evidence type="ECO:0000313" key="14">
    <source>
        <dbReference type="EMBL" id="KRX11217.1"/>
    </source>
</evidence>
<dbReference type="OrthoDB" id="424465at2759"/>
<dbReference type="Gene3D" id="2.60.120.650">
    <property type="entry name" value="Cupin"/>
    <property type="match status" value="1"/>
</dbReference>
<evidence type="ECO:0000256" key="11">
    <source>
        <dbReference type="ARBA" id="ARBA00038068"/>
    </source>
</evidence>
<dbReference type="InParanoid" id="A0A0V0R9P8"/>
<dbReference type="PROSITE" id="PS51184">
    <property type="entry name" value="JMJC"/>
    <property type="match status" value="1"/>
</dbReference>
<keyword evidence="10" id="KW-0539">Nucleus</keyword>
<feature type="region of interest" description="Disordered" evidence="12">
    <location>
        <begin position="298"/>
        <end position="333"/>
    </location>
</feature>
<keyword evidence="3" id="KW-0479">Metal-binding</keyword>
<evidence type="ECO:0000256" key="5">
    <source>
        <dbReference type="ARBA" id="ARBA00022964"/>
    </source>
</evidence>
<dbReference type="OMA" id="RFHEKEM"/>
<protein>
    <recommendedName>
        <fullName evidence="13">JmjC domain-containing protein</fullName>
    </recommendedName>
</protein>
<dbReference type="GO" id="GO:0005634">
    <property type="term" value="C:nucleus"/>
    <property type="evidence" value="ECO:0007669"/>
    <property type="project" value="UniProtKB-SubCell"/>
</dbReference>
<gene>
    <name evidence="14" type="ORF">PPERSA_07742</name>
</gene>
<dbReference type="EMBL" id="LDAU01000003">
    <property type="protein sequence ID" value="KRX11217.1"/>
    <property type="molecule type" value="Genomic_DNA"/>
</dbReference>
<dbReference type="InterPro" id="IPR050910">
    <property type="entry name" value="JMJD6_ArgDemeth/LysHydrox"/>
</dbReference>
<dbReference type="GO" id="GO:0046872">
    <property type="term" value="F:metal ion binding"/>
    <property type="evidence" value="ECO:0007669"/>
    <property type="project" value="UniProtKB-KW"/>
</dbReference>
<evidence type="ECO:0000256" key="1">
    <source>
        <dbReference type="ARBA" id="ARBA00001954"/>
    </source>
</evidence>
<dbReference type="Proteomes" id="UP000054937">
    <property type="component" value="Unassembled WGS sequence"/>
</dbReference>
<dbReference type="SUPFAM" id="SSF51197">
    <property type="entry name" value="Clavaminate synthase-like"/>
    <property type="match status" value="1"/>
</dbReference>
<evidence type="ECO:0000256" key="7">
    <source>
        <dbReference type="ARBA" id="ARBA00023004"/>
    </source>
</evidence>
<dbReference type="GO" id="GO:0106140">
    <property type="term" value="F:P-TEFb complex binding"/>
    <property type="evidence" value="ECO:0007669"/>
    <property type="project" value="TreeGrafter"/>
</dbReference>
<dbReference type="PANTHER" id="PTHR12480">
    <property type="entry name" value="ARGININE DEMETHYLASE AND LYSYL-HYDROXYLASE JMJD"/>
    <property type="match status" value="1"/>
</dbReference>
<dbReference type="InterPro" id="IPR003347">
    <property type="entry name" value="JmjC_dom"/>
</dbReference>
<dbReference type="GO" id="GO:0033749">
    <property type="term" value="F:histone H4R3 demethylase activity"/>
    <property type="evidence" value="ECO:0007669"/>
    <property type="project" value="TreeGrafter"/>
</dbReference>